<dbReference type="PATRIC" id="fig|1423.173.peg.2236"/>
<feature type="domain" description="Phosphate acetyl/butaryl transferase" evidence="4">
    <location>
        <begin position="60"/>
        <end position="291"/>
    </location>
</feature>
<dbReference type="InterPro" id="IPR012147">
    <property type="entry name" value="P_Ac_Bu_trans"/>
</dbReference>
<name>A0A0D1L763_BACIU</name>
<dbReference type="Pfam" id="PF01515">
    <property type="entry name" value="PTA_PTB"/>
    <property type="match status" value="1"/>
</dbReference>
<comment type="caution">
    <text evidence="5">The sequence shown here is derived from an EMBL/GenBank/DDBJ whole genome shotgun (WGS) entry which is preliminary data.</text>
</comment>
<dbReference type="InterPro" id="IPR014079">
    <property type="entry name" value="Phosphate_butyryltransferase"/>
</dbReference>
<dbReference type="GO" id="GO:0019605">
    <property type="term" value="P:butyrate metabolic process"/>
    <property type="evidence" value="ECO:0007669"/>
    <property type="project" value="InterPro"/>
</dbReference>
<sequence>MKLKDLIGKASIHKNKTIAVAHAEDEEVIRAVKLAAEHLSARFLLTGDSTKLNELTSSMQGHQVEIVHADTPEESAKLAVRAVHHKTADVLMKGNVPTSVLLKAVLNRQEGLRSSSVLSHVAVFDIPDFDRLMFVTDSAMNIAPSLEELRQILQNAVHVAYAVGNNMPKAAALAAVETVNPKMVATVNAAALAQMYKRGQIKGCIVDGPLALDNAVSQIAAAQKKISGDVAGNADILLVPTIEAGNILYKSLIYFAKASVAAVITGAKAPIALTSRADSAENKLYSIALAICASEEYTH</sequence>
<dbReference type="InterPro" id="IPR050500">
    <property type="entry name" value="Phos_Acetyltrans/Butyryltrans"/>
</dbReference>
<evidence type="ECO:0000256" key="1">
    <source>
        <dbReference type="ARBA" id="ARBA00005656"/>
    </source>
</evidence>
<dbReference type="PIRSF" id="PIRSF000428">
    <property type="entry name" value="P_Ac_trans"/>
    <property type="match status" value="1"/>
</dbReference>
<dbReference type="AlphaFoldDB" id="A0A0D1L763"/>
<dbReference type="NCBIfam" id="TIGR02706">
    <property type="entry name" value="P_butyryltrans"/>
    <property type="match status" value="1"/>
</dbReference>
<protein>
    <submittedName>
        <fullName evidence="5">Phosphate butyryltransferase</fullName>
    </submittedName>
</protein>
<comment type="similarity">
    <text evidence="1">Belongs to the phosphate acetyltransferase and butyryltransferase family.</text>
</comment>
<dbReference type="PANTHER" id="PTHR43356:SF2">
    <property type="entry name" value="PHOSPHATE ACETYLTRANSFERASE"/>
    <property type="match status" value="1"/>
</dbReference>
<evidence type="ECO:0000256" key="3">
    <source>
        <dbReference type="ARBA" id="ARBA00023315"/>
    </source>
</evidence>
<dbReference type="STRING" id="483913.AN935_11895"/>
<dbReference type="Gene3D" id="3.40.718.10">
    <property type="entry name" value="Isopropylmalate Dehydrogenase"/>
    <property type="match status" value="1"/>
</dbReference>
<organism evidence="5 6">
    <name type="scientific">Bacillus subtilis</name>
    <dbReference type="NCBI Taxonomy" id="1423"/>
    <lineage>
        <taxon>Bacteria</taxon>
        <taxon>Bacillati</taxon>
        <taxon>Bacillota</taxon>
        <taxon>Bacilli</taxon>
        <taxon>Bacillales</taxon>
        <taxon>Bacillaceae</taxon>
        <taxon>Bacillus</taxon>
    </lineage>
</organism>
<dbReference type="NCBIfam" id="NF006045">
    <property type="entry name" value="PRK08190.1"/>
    <property type="match status" value="1"/>
</dbReference>
<proteinExistence type="inferred from homology"/>
<keyword evidence="2 5" id="KW-0808">Transferase</keyword>
<evidence type="ECO:0000313" key="6">
    <source>
        <dbReference type="Proteomes" id="UP000032247"/>
    </source>
</evidence>
<keyword evidence="3" id="KW-0012">Acyltransferase</keyword>
<dbReference type="InterPro" id="IPR002505">
    <property type="entry name" value="PTA_PTB"/>
</dbReference>
<dbReference type="NCBIfam" id="NF005837">
    <property type="entry name" value="PRK07742.1"/>
    <property type="match status" value="1"/>
</dbReference>
<evidence type="ECO:0000256" key="2">
    <source>
        <dbReference type="ARBA" id="ARBA00022679"/>
    </source>
</evidence>
<dbReference type="Proteomes" id="UP000032247">
    <property type="component" value="Unassembled WGS sequence"/>
</dbReference>
<dbReference type="GO" id="GO:0050182">
    <property type="term" value="F:phosphate butyryltransferase activity"/>
    <property type="evidence" value="ECO:0007669"/>
    <property type="project" value="InterPro"/>
</dbReference>
<dbReference type="EMBL" id="JXBC01000003">
    <property type="protein sequence ID" value="KIU11581.1"/>
    <property type="molecule type" value="Genomic_DNA"/>
</dbReference>
<dbReference type="SUPFAM" id="SSF53659">
    <property type="entry name" value="Isocitrate/Isopropylmalate dehydrogenase-like"/>
    <property type="match status" value="1"/>
</dbReference>
<evidence type="ECO:0000313" key="5">
    <source>
        <dbReference type="EMBL" id="KIU11581.1"/>
    </source>
</evidence>
<evidence type="ECO:0000259" key="4">
    <source>
        <dbReference type="Pfam" id="PF01515"/>
    </source>
</evidence>
<accession>A0A0D1L763</accession>
<dbReference type="PANTHER" id="PTHR43356">
    <property type="entry name" value="PHOSPHATE ACETYLTRANSFERASE"/>
    <property type="match status" value="1"/>
</dbReference>
<reference evidence="5 6" key="1">
    <citation type="submission" date="2014-12" db="EMBL/GenBank/DDBJ databases">
        <title>Comparative genome analysis of Bacillus coagulans HM-08, Clostridium butyricum HM-68, Bacillus subtilis HM-66 and Bacillus licheniformis BL-09.</title>
        <authorList>
            <person name="Zhang H."/>
        </authorList>
    </citation>
    <scope>NUCLEOTIDE SEQUENCE [LARGE SCALE GENOMIC DNA]</scope>
    <source>
        <strain evidence="5 6">HM-66</strain>
    </source>
</reference>
<gene>
    <name evidence="5" type="ORF">SC09_Contig24orf00613</name>
</gene>